<evidence type="ECO:0000313" key="2">
    <source>
        <dbReference type="Proteomes" id="UP001165064"/>
    </source>
</evidence>
<name>A0ACB5U3G3_AMBMO</name>
<keyword evidence="2" id="KW-1185">Reference proteome</keyword>
<dbReference type="Proteomes" id="UP001165064">
    <property type="component" value="Unassembled WGS sequence"/>
</dbReference>
<gene>
    <name evidence="1" type="ORF">Amon02_001118600</name>
</gene>
<protein>
    <submittedName>
        <fullName evidence="1">Unnamed protein product</fullName>
    </submittedName>
</protein>
<proteinExistence type="predicted"/>
<organism evidence="1 2">
    <name type="scientific">Ambrosiozyma monospora</name>
    <name type="common">Yeast</name>
    <name type="synonym">Endomycopsis monosporus</name>
    <dbReference type="NCBI Taxonomy" id="43982"/>
    <lineage>
        <taxon>Eukaryota</taxon>
        <taxon>Fungi</taxon>
        <taxon>Dikarya</taxon>
        <taxon>Ascomycota</taxon>
        <taxon>Saccharomycotina</taxon>
        <taxon>Pichiomycetes</taxon>
        <taxon>Pichiales</taxon>
        <taxon>Pichiaceae</taxon>
        <taxon>Ambrosiozyma</taxon>
    </lineage>
</organism>
<dbReference type="EMBL" id="BSXS01011741">
    <property type="protein sequence ID" value="GMF01183.1"/>
    <property type="molecule type" value="Genomic_DNA"/>
</dbReference>
<sequence>MVNISQEEMPLKTNNSSVSSSSGEATPSPSPSSPVLKATSDATSNYISIDTAIDSITTKKSSEVEQDSTKANSVKPKKRKGKRASVFQVLRLAFVGLTFVTGCLAIVTSQLFIILLYSSDPVKKQELLEFTKKNFVILITFMTSITTPTTLIFTIENEKLQSKLLTVDSKTGHVFFHLDPSAIIIANHQIYSDWLFLWFLAYMNNNSEQFFIIMKKSLESIPILGYD</sequence>
<comment type="caution">
    <text evidence="1">The sequence shown here is derived from an EMBL/GenBank/DDBJ whole genome shotgun (WGS) entry which is preliminary data.</text>
</comment>
<evidence type="ECO:0000313" key="1">
    <source>
        <dbReference type="EMBL" id="GMF01183.1"/>
    </source>
</evidence>
<reference evidence="1" key="1">
    <citation type="submission" date="2023-04" db="EMBL/GenBank/DDBJ databases">
        <title>Ambrosiozyma monospora NBRC 10751.</title>
        <authorList>
            <person name="Ichikawa N."/>
            <person name="Sato H."/>
            <person name="Tonouchi N."/>
        </authorList>
    </citation>
    <scope>NUCLEOTIDE SEQUENCE</scope>
    <source>
        <strain evidence="1">NBRC 10751</strain>
    </source>
</reference>
<accession>A0ACB5U3G3</accession>